<dbReference type="EMBL" id="CP012342">
    <property type="protein sequence ID" value="AKV59386.1"/>
    <property type="molecule type" value="Genomic_DNA"/>
</dbReference>
<dbReference type="InterPro" id="IPR022742">
    <property type="entry name" value="Hydrolase_4"/>
</dbReference>
<dbReference type="InterPro" id="IPR029058">
    <property type="entry name" value="AB_hydrolase_fold"/>
</dbReference>
<keyword evidence="3" id="KW-1185">Reference proteome</keyword>
<dbReference type="AlphaFoldDB" id="A0A0K1RDX5"/>
<sequence length="274" mass="30057">MFVCGPGTLCRMSNSRPLVVIFPGMGMEARYYRPIAEALTEAGFPTTVGELRGQGESPHVASRSNQWGYHHVAAEDYPATISNAKQEHGLDENHPVILLTHSMGGQVGTLFMARPEASALNVIGMLGVGAGNPWHKAFPLRDQFKFGIGIQLIWLVSQVLGYWPGDKISIGGTWGRHPRTYINEWARMNRSGKRGKLAGADIDYDAAMQRITAPVVLTRFKNDRDCTYASAQSLADQVAGATVEELDGGLGHNRWAREPEIIVGRVLEFAQELQ</sequence>
<dbReference type="STRING" id="156976.AK829_09845"/>
<dbReference type="InterPro" id="IPR017208">
    <property type="entry name" value="UCP037442_abhydr"/>
</dbReference>
<dbReference type="PIRSF" id="PIRSF037442">
    <property type="entry name" value="UCP037442_abhydr"/>
    <property type="match status" value="1"/>
</dbReference>
<evidence type="ECO:0000259" key="1">
    <source>
        <dbReference type="Pfam" id="PF12146"/>
    </source>
</evidence>
<proteinExistence type="predicted"/>
<dbReference type="PATRIC" id="fig|156976.3.peg.1981"/>
<dbReference type="Pfam" id="PF12146">
    <property type="entry name" value="Hydrolase_4"/>
    <property type="match status" value="1"/>
</dbReference>
<feature type="domain" description="Serine aminopeptidase S33" evidence="1">
    <location>
        <begin position="15"/>
        <end position="117"/>
    </location>
</feature>
<evidence type="ECO:0000313" key="3">
    <source>
        <dbReference type="Proteomes" id="UP000060016"/>
    </source>
</evidence>
<name>A0A0K1RDX5_9CORY</name>
<gene>
    <name evidence="2" type="ORF">AK829_09845</name>
</gene>
<dbReference type="KEGG" id="crie:AK829_09845"/>
<dbReference type="Proteomes" id="UP000060016">
    <property type="component" value="Chromosome"/>
</dbReference>
<reference evidence="2 3" key="1">
    <citation type="submission" date="2015-08" db="EMBL/GenBank/DDBJ databases">
        <authorList>
            <person name="Babu N.S."/>
            <person name="Beckwith C.J."/>
            <person name="Beseler K.G."/>
            <person name="Brison A."/>
            <person name="Carone J.V."/>
            <person name="Caskin T.P."/>
            <person name="Diamond M."/>
            <person name="Durham M.E."/>
            <person name="Foxe J.M."/>
            <person name="Go M."/>
            <person name="Henderson B.A."/>
            <person name="Jones I.B."/>
            <person name="McGettigan J.A."/>
            <person name="Micheletti S.J."/>
            <person name="Nasrallah M.E."/>
            <person name="Ortiz D."/>
            <person name="Piller C.R."/>
            <person name="Privatt S.R."/>
            <person name="Schneider S.L."/>
            <person name="Sharp S."/>
            <person name="Smith T.C."/>
            <person name="Stanton J.D."/>
            <person name="Ullery H.E."/>
            <person name="Wilson R.J."/>
            <person name="Serrano M.G."/>
            <person name="Buck G."/>
            <person name="Lee V."/>
            <person name="Wang Y."/>
            <person name="Carvalho R."/>
            <person name="Voegtly L."/>
            <person name="Shi R."/>
            <person name="Duckworth R."/>
            <person name="Johnson A."/>
            <person name="Loviza R."/>
            <person name="Walstead R."/>
            <person name="Shah Z."/>
            <person name="Kiflezghi M."/>
            <person name="Wade K."/>
            <person name="Ball S.L."/>
            <person name="Bradley K.W."/>
            <person name="Asai D.J."/>
            <person name="Bowman C.A."/>
            <person name="Russell D.A."/>
            <person name="Pope W.H."/>
            <person name="Jacobs-Sera D."/>
            <person name="Hendrix R.W."/>
            <person name="Hatfull G.F."/>
        </authorList>
    </citation>
    <scope>NUCLEOTIDE SEQUENCE [LARGE SCALE GENOMIC DNA]</scope>
    <source>
        <strain evidence="2 3">PUDD_83A45</strain>
    </source>
</reference>
<dbReference type="Gene3D" id="3.40.50.1820">
    <property type="entry name" value="alpha/beta hydrolase"/>
    <property type="match status" value="1"/>
</dbReference>
<protein>
    <recommendedName>
        <fullName evidence="1">Serine aminopeptidase S33 domain-containing protein</fullName>
    </recommendedName>
</protein>
<accession>A0A0K1RDX5</accession>
<dbReference type="SUPFAM" id="SSF53474">
    <property type="entry name" value="alpha/beta-Hydrolases"/>
    <property type="match status" value="1"/>
</dbReference>
<evidence type="ECO:0000313" key="2">
    <source>
        <dbReference type="EMBL" id="AKV59386.1"/>
    </source>
</evidence>
<organism evidence="2 3">
    <name type="scientific">Corynebacterium riegelii</name>
    <dbReference type="NCBI Taxonomy" id="156976"/>
    <lineage>
        <taxon>Bacteria</taxon>
        <taxon>Bacillati</taxon>
        <taxon>Actinomycetota</taxon>
        <taxon>Actinomycetes</taxon>
        <taxon>Mycobacteriales</taxon>
        <taxon>Corynebacteriaceae</taxon>
        <taxon>Corynebacterium</taxon>
    </lineage>
</organism>